<reference evidence="1" key="1">
    <citation type="submission" date="2006-10" db="EMBL/GenBank/DDBJ databases">
        <authorList>
            <person name="Amadeo P."/>
            <person name="Zhao Q."/>
            <person name="Wortman J."/>
            <person name="Fraser-Liggett C."/>
            <person name="Carlton J."/>
        </authorList>
    </citation>
    <scope>NUCLEOTIDE SEQUENCE</scope>
    <source>
        <strain evidence="1">G3</strain>
    </source>
</reference>
<dbReference type="Proteomes" id="UP000001542">
    <property type="component" value="Unassembled WGS sequence"/>
</dbReference>
<protein>
    <submittedName>
        <fullName evidence="1">Uncharacterized protein</fullName>
    </submittedName>
</protein>
<dbReference type="SMR" id="A2DDB8"/>
<dbReference type="RefSeq" id="XP_001582583.1">
    <property type="nucleotide sequence ID" value="XM_001582533.1"/>
</dbReference>
<keyword evidence="2" id="KW-1185">Reference proteome</keyword>
<sequence length="305" mass="35253">MLLSLPDDQLDQAIEMAKSEYYLWPLLFIWAISTQRRIAFNLMKQKFPDNEISNHLFKVMIYTLTKGTRHQTIAYLDLDNVIGSENNLSEIKFNIAKEIIYLVMNQVVDQKAIYYIIITWRAWMLKFGLIPLTNIILDILNYETQSISDKNKVKFMYSSVAYLLVSTTEKNDAQLHELIKEISVMISNNDIEKIPGAFGLAHFVIVLILSIDEDWEDSFNKIMDNCRMILSEKWDSISPPMVFARTIVKPSIYIPIVQPLLPADLFSVLIQKNEWISAIDYFIAMGISNKSSSEESPDLIYSENL</sequence>
<dbReference type="VEuPathDB" id="TrichDB:TVAG_013620"/>
<reference evidence="1" key="2">
    <citation type="journal article" date="2007" name="Science">
        <title>Draft genome sequence of the sexually transmitted pathogen Trichomonas vaginalis.</title>
        <authorList>
            <person name="Carlton J.M."/>
            <person name="Hirt R.P."/>
            <person name="Silva J.C."/>
            <person name="Delcher A.L."/>
            <person name="Schatz M."/>
            <person name="Zhao Q."/>
            <person name="Wortman J.R."/>
            <person name="Bidwell S.L."/>
            <person name="Alsmark U.C.M."/>
            <person name="Besteiro S."/>
            <person name="Sicheritz-Ponten T."/>
            <person name="Noel C.J."/>
            <person name="Dacks J.B."/>
            <person name="Foster P.G."/>
            <person name="Simillion C."/>
            <person name="Van de Peer Y."/>
            <person name="Miranda-Saavedra D."/>
            <person name="Barton G.J."/>
            <person name="Westrop G.D."/>
            <person name="Mueller S."/>
            <person name="Dessi D."/>
            <person name="Fiori P.L."/>
            <person name="Ren Q."/>
            <person name="Paulsen I."/>
            <person name="Zhang H."/>
            <person name="Bastida-Corcuera F.D."/>
            <person name="Simoes-Barbosa A."/>
            <person name="Brown M.T."/>
            <person name="Hayes R.D."/>
            <person name="Mukherjee M."/>
            <person name="Okumura C.Y."/>
            <person name="Schneider R."/>
            <person name="Smith A.J."/>
            <person name="Vanacova S."/>
            <person name="Villalvazo M."/>
            <person name="Haas B.J."/>
            <person name="Pertea M."/>
            <person name="Feldblyum T.V."/>
            <person name="Utterback T.R."/>
            <person name="Shu C.L."/>
            <person name="Osoegawa K."/>
            <person name="de Jong P.J."/>
            <person name="Hrdy I."/>
            <person name="Horvathova L."/>
            <person name="Zubacova Z."/>
            <person name="Dolezal P."/>
            <person name="Malik S.B."/>
            <person name="Logsdon J.M. Jr."/>
            <person name="Henze K."/>
            <person name="Gupta A."/>
            <person name="Wang C.C."/>
            <person name="Dunne R.L."/>
            <person name="Upcroft J.A."/>
            <person name="Upcroft P."/>
            <person name="White O."/>
            <person name="Salzberg S.L."/>
            <person name="Tang P."/>
            <person name="Chiu C.-H."/>
            <person name="Lee Y.-S."/>
            <person name="Embley T.M."/>
            <person name="Coombs G.H."/>
            <person name="Mottram J.C."/>
            <person name="Tachezy J."/>
            <person name="Fraser-Liggett C.M."/>
            <person name="Johnson P.J."/>
        </authorList>
    </citation>
    <scope>NUCLEOTIDE SEQUENCE [LARGE SCALE GENOMIC DNA]</scope>
    <source>
        <strain evidence="1">G3</strain>
    </source>
</reference>
<proteinExistence type="predicted"/>
<evidence type="ECO:0000313" key="2">
    <source>
        <dbReference type="Proteomes" id="UP000001542"/>
    </source>
</evidence>
<dbReference type="InParanoid" id="A2DDB8"/>
<name>A2DDB8_TRIV3</name>
<dbReference type="AlphaFoldDB" id="A2DDB8"/>
<dbReference type="KEGG" id="tva:5467147"/>
<organism evidence="1 2">
    <name type="scientific">Trichomonas vaginalis (strain ATCC PRA-98 / G3)</name>
    <dbReference type="NCBI Taxonomy" id="412133"/>
    <lineage>
        <taxon>Eukaryota</taxon>
        <taxon>Metamonada</taxon>
        <taxon>Parabasalia</taxon>
        <taxon>Trichomonadida</taxon>
        <taxon>Trichomonadidae</taxon>
        <taxon>Trichomonas</taxon>
    </lineage>
</organism>
<gene>
    <name evidence="1" type="ORF">TVAG_013620</name>
</gene>
<dbReference type="EMBL" id="DS113189">
    <property type="protein sequence ID" value="EAY21597.1"/>
    <property type="molecule type" value="Genomic_DNA"/>
</dbReference>
<dbReference type="VEuPathDB" id="TrichDB:TVAGG3_0986720"/>
<accession>A2DDB8</accession>
<evidence type="ECO:0000313" key="1">
    <source>
        <dbReference type="EMBL" id="EAY21597.1"/>
    </source>
</evidence>